<dbReference type="Proteomes" id="UP000464378">
    <property type="component" value="Chromosome"/>
</dbReference>
<accession>A0A6C2YIM9</accession>
<dbReference type="KEGG" id="tim:GMBLW1_25620"/>
<name>A0A6C2YIM9_9BACT</name>
<gene>
    <name evidence="2" type="ORF">GMBLW1_25620</name>
</gene>
<dbReference type="EMBL" id="LR586016">
    <property type="protein sequence ID" value="VIP01398.1"/>
    <property type="molecule type" value="Genomic_DNA"/>
</dbReference>
<dbReference type="InParanoid" id="A0A6C2YIM9"/>
<dbReference type="PROSITE" id="PS51257">
    <property type="entry name" value="PROKAR_LIPOPROTEIN"/>
    <property type="match status" value="1"/>
</dbReference>
<evidence type="ECO:0000256" key="1">
    <source>
        <dbReference type="SAM" id="MobiDB-lite"/>
    </source>
</evidence>
<dbReference type="RefSeq" id="WP_162656607.1">
    <property type="nucleotide sequence ID" value="NZ_LR593887.1"/>
</dbReference>
<feature type="compositionally biased region" description="Polar residues" evidence="1">
    <location>
        <begin position="208"/>
        <end position="217"/>
    </location>
</feature>
<keyword evidence="3" id="KW-1185">Reference proteome</keyword>
<feature type="compositionally biased region" description="Low complexity" evidence="1">
    <location>
        <begin position="180"/>
        <end position="195"/>
    </location>
</feature>
<evidence type="ECO:0008006" key="4">
    <source>
        <dbReference type="Google" id="ProtNLM"/>
    </source>
</evidence>
<protein>
    <recommendedName>
        <fullName evidence="4">IPT/TIG domain-containing protein</fullName>
    </recommendedName>
</protein>
<dbReference type="AlphaFoldDB" id="A0A6C2YIM9"/>
<feature type="region of interest" description="Disordered" evidence="1">
    <location>
        <begin position="180"/>
        <end position="217"/>
    </location>
</feature>
<sequence length="1132" mass="125708">MSKQRRRFTIGFLAIALLQGGAGCHSFDRSGITGEPDIATVCEPNVASDQSMMAVAKDLDQLELLIDWFGSVTAKAPDIWGEARLTRYRNEIDQELAKELHQFNVALSGQIARADQSFFESATTLSALASVKEVAKESGKSGAEFVIPPLIRTSRETIATTFNKEGEEVKKVTVMEGPASLAESPAPAPEAVAPPAESPKDMPPPSNPTIVSTAPSPVTQRKILKTVEGIGLEPTEKLNQLKRYLDYLGQLRRNNEGDDTADSPGYALTLMRIPVSLLPGKRTDVGHGAEITFTVSPVLSDELLPATFRTLLINDLVDQLGFPLSRYLDDPEANELLSEKNRLIVRHLEEITAITKASPEQKVTLISELRKNSPKLADALGISEDTIIQNFLLYGINLTNDDKMSLRDYLTNSESRYIPTTLLDKMRTYGANKIGTAGFDAEPINDAINQITRVREKLEAVKVPFSTGTRGRQSIPFSQYLEVFGGEFAFEIAYQAQHALGSKFKQQGYAHLPDVQSFLKIELEAAYRLLRHERNQHLWTKYCTPDLVHLVHTRNYHGLQLKREEFRAELLELAGGVMSADDLNKQPQYSSTVALAWKMVVDAALLADRLTLDIKEVLAAKGQATPLCGEYLPYFHPNPPIEARRLFNQYVQLRWPIHVFALDPATDDQNIADSLSVRRESQFALSLAFAAGRINVNQFTRFARRLESEYEALQLNRTQLGFSNGENIFGWRFYPRFQTPETRSNLNVILRDHLIGGPNRNQLLRERRLEAGPRECVALVIMPSFVPYVTLDSTSNWFGLANPKHKVFDHTQALRLSRKVQAIRTGGCQVSDADQYRAGDLARLLNRAEQLSSRLPMQSVTQQVPIDSNLGGFELFVSGTTDLAPELYGWYGAPGIRLDRDTELFLVGKHFSVTQSRILVGNQPIKSLDMISRQVMKITVPAGSFPTGKSVQVNVSTPYGVSQDLLVPVYSPDEKPSTQPAIGLPTSIEIAYEKIGKTKGEFELAKPEIPSADTLWIQWPTKAGNAPANAKADITFLYRDCPITIRVENLKSQGGLYELNQEAIIRICNTLFRSLNPFGPFSDANNPLNDGFTSSEIKIIPVIKGTALSDLTEKSEHSIRLTFQCSIPTPAK</sequence>
<reference evidence="2" key="1">
    <citation type="submission" date="2019-04" db="EMBL/GenBank/DDBJ databases">
        <authorList>
            <consortium name="Science for Life Laboratories"/>
        </authorList>
    </citation>
    <scope>NUCLEOTIDE SEQUENCE</scope>
    <source>
        <strain evidence="2">MBLW1</strain>
    </source>
</reference>
<proteinExistence type="predicted"/>
<evidence type="ECO:0000313" key="2">
    <source>
        <dbReference type="EMBL" id="VIP01398.1"/>
    </source>
</evidence>
<evidence type="ECO:0000313" key="3">
    <source>
        <dbReference type="Proteomes" id="UP000464378"/>
    </source>
</evidence>
<dbReference type="EMBL" id="LR593887">
    <property type="protein sequence ID" value="VTR98287.1"/>
    <property type="molecule type" value="Genomic_DNA"/>
</dbReference>
<organism evidence="2">
    <name type="scientific">Tuwongella immobilis</name>
    <dbReference type="NCBI Taxonomy" id="692036"/>
    <lineage>
        <taxon>Bacteria</taxon>
        <taxon>Pseudomonadati</taxon>
        <taxon>Planctomycetota</taxon>
        <taxon>Planctomycetia</taxon>
        <taxon>Gemmatales</taxon>
        <taxon>Gemmataceae</taxon>
        <taxon>Tuwongella</taxon>
    </lineage>
</organism>